<dbReference type="GO" id="GO:0016832">
    <property type="term" value="F:aldehyde-lyase activity"/>
    <property type="evidence" value="ECO:0007669"/>
    <property type="project" value="TreeGrafter"/>
</dbReference>
<proteinExistence type="inferred from homology"/>
<keyword evidence="5" id="KW-0418">Kinase</keyword>
<feature type="domain" description="HpcH/HpaI aldolase/citrate lyase" evidence="4">
    <location>
        <begin position="26"/>
        <end position="214"/>
    </location>
</feature>
<evidence type="ECO:0000313" key="5">
    <source>
        <dbReference type="EMBL" id="KAG9252361.1"/>
    </source>
</evidence>
<dbReference type="InterPro" id="IPR040442">
    <property type="entry name" value="Pyrv_kinase-like_dom_sf"/>
</dbReference>
<evidence type="ECO:0000256" key="2">
    <source>
        <dbReference type="ARBA" id="ARBA00022723"/>
    </source>
</evidence>
<keyword evidence="3" id="KW-0456">Lyase</keyword>
<reference evidence="5" key="1">
    <citation type="journal article" date="2021" name="IMA Fungus">
        <title>Genomic characterization of three marine fungi, including Emericellopsis atlantica sp. nov. with signatures of a generalist lifestyle and marine biomass degradation.</title>
        <authorList>
            <person name="Hagestad O.C."/>
            <person name="Hou L."/>
            <person name="Andersen J.H."/>
            <person name="Hansen E.H."/>
            <person name="Altermark B."/>
            <person name="Li C."/>
            <person name="Kuhnert E."/>
            <person name="Cox R.J."/>
            <person name="Crous P.W."/>
            <person name="Spatafora J.W."/>
            <person name="Lail K."/>
            <person name="Amirebrahimi M."/>
            <person name="Lipzen A."/>
            <person name="Pangilinan J."/>
            <person name="Andreopoulos W."/>
            <person name="Hayes R.D."/>
            <person name="Ng V."/>
            <person name="Grigoriev I.V."/>
            <person name="Jackson S.A."/>
            <person name="Sutton T.D.S."/>
            <person name="Dobson A.D.W."/>
            <person name="Rama T."/>
        </authorList>
    </citation>
    <scope>NUCLEOTIDE SEQUENCE</scope>
    <source>
        <strain evidence="5">TS7</strain>
    </source>
</reference>
<dbReference type="InterPro" id="IPR015813">
    <property type="entry name" value="Pyrv/PenolPyrv_kinase-like_dom"/>
</dbReference>
<accession>A0A9P8CP35</accession>
<dbReference type="RefSeq" id="XP_046116285.1">
    <property type="nucleotide sequence ID" value="XM_046263832.1"/>
</dbReference>
<dbReference type="GeneID" id="70294735"/>
<dbReference type="GO" id="GO:0046872">
    <property type="term" value="F:metal ion binding"/>
    <property type="evidence" value="ECO:0007669"/>
    <property type="project" value="UniProtKB-KW"/>
</dbReference>
<evidence type="ECO:0000313" key="6">
    <source>
        <dbReference type="Proteomes" id="UP000887229"/>
    </source>
</evidence>
<organism evidence="5 6">
    <name type="scientific">Emericellopsis atlantica</name>
    <dbReference type="NCBI Taxonomy" id="2614577"/>
    <lineage>
        <taxon>Eukaryota</taxon>
        <taxon>Fungi</taxon>
        <taxon>Dikarya</taxon>
        <taxon>Ascomycota</taxon>
        <taxon>Pezizomycotina</taxon>
        <taxon>Sordariomycetes</taxon>
        <taxon>Hypocreomycetidae</taxon>
        <taxon>Hypocreales</taxon>
        <taxon>Bionectriaceae</taxon>
        <taxon>Emericellopsis</taxon>
    </lineage>
</organism>
<evidence type="ECO:0000256" key="1">
    <source>
        <dbReference type="ARBA" id="ARBA00005568"/>
    </source>
</evidence>
<dbReference type="GO" id="GO:0005737">
    <property type="term" value="C:cytoplasm"/>
    <property type="evidence" value="ECO:0007669"/>
    <property type="project" value="TreeGrafter"/>
</dbReference>
<protein>
    <submittedName>
        <fullName evidence="5">Pyruvate/Phosphoenolpyruvate kinase</fullName>
    </submittedName>
</protein>
<comment type="similarity">
    <text evidence="1">Belongs to the HpcH/HpaI aldolase family.</text>
</comment>
<keyword evidence="5" id="KW-0808">Transferase</keyword>
<dbReference type="PANTHER" id="PTHR30502:SF0">
    <property type="entry name" value="PHOSPHOENOLPYRUVATE CARBOXYLASE FAMILY PROTEIN"/>
    <property type="match status" value="1"/>
</dbReference>
<comment type="caution">
    <text evidence="5">The sequence shown here is derived from an EMBL/GenBank/DDBJ whole genome shotgun (WGS) entry which is preliminary data.</text>
</comment>
<dbReference type="SUPFAM" id="SSF51621">
    <property type="entry name" value="Phosphoenolpyruvate/pyruvate domain"/>
    <property type="match status" value="1"/>
</dbReference>
<gene>
    <name evidence="5" type="ORF">F5Z01DRAFT_660481</name>
</gene>
<sequence>MVQNNLQRNVARREICTSVAIKSLPNPEVILLARQAGYDSVFIDLEHSTLSISDASTLCTTALQAEISPFVRVPRSCGSGFVQRVLDGGAVGIVYPHINTKDEARAAVAMTKFPPLGTRSLTAALPHFLYKQVEAKEVVTQLNETGSMVFAMIETSEAVSNAYDIATVHGVDVLLLGANDLSLEMGILGEWEHPTFQVALRQVSHACEANGKIFGISGIYSKPDIVRWVIHELGAKYILGHSDLGLLLIAMRKNVETLRIL</sequence>
<dbReference type="PANTHER" id="PTHR30502">
    <property type="entry name" value="2-KETO-3-DEOXY-L-RHAMNONATE ALDOLASE"/>
    <property type="match status" value="1"/>
</dbReference>
<dbReference type="InterPro" id="IPR005000">
    <property type="entry name" value="Aldolase/citrate-lyase_domain"/>
</dbReference>
<dbReference type="AlphaFoldDB" id="A0A9P8CP35"/>
<keyword evidence="6" id="KW-1185">Reference proteome</keyword>
<keyword evidence="2" id="KW-0479">Metal-binding</keyword>
<dbReference type="OrthoDB" id="2326446at2759"/>
<keyword evidence="5" id="KW-0670">Pyruvate</keyword>
<evidence type="ECO:0000256" key="3">
    <source>
        <dbReference type="ARBA" id="ARBA00023239"/>
    </source>
</evidence>
<dbReference type="Gene3D" id="3.20.20.60">
    <property type="entry name" value="Phosphoenolpyruvate-binding domains"/>
    <property type="match status" value="1"/>
</dbReference>
<dbReference type="Proteomes" id="UP000887229">
    <property type="component" value="Unassembled WGS sequence"/>
</dbReference>
<name>A0A9P8CP35_9HYPO</name>
<dbReference type="EMBL" id="MU251262">
    <property type="protein sequence ID" value="KAG9252361.1"/>
    <property type="molecule type" value="Genomic_DNA"/>
</dbReference>
<evidence type="ECO:0000259" key="4">
    <source>
        <dbReference type="Pfam" id="PF03328"/>
    </source>
</evidence>
<dbReference type="InterPro" id="IPR050251">
    <property type="entry name" value="HpcH-HpaI_aldolase"/>
</dbReference>
<dbReference type="Pfam" id="PF03328">
    <property type="entry name" value="HpcH_HpaI"/>
    <property type="match status" value="1"/>
</dbReference>
<dbReference type="GO" id="GO:0016301">
    <property type="term" value="F:kinase activity"/>
    <property type="evidence" value="ECO:0007669"/>
    <property type="project" value="UniProtKB-KW"/>
</dbReference>